<dbReference type="AlphaFoldDB" id="A0AAW2CG75"/>
<organism evidence="3 4">
    <name type="scientific">Lithocarpus litseifolius</name>
    <dbReference type="NCBI Taxonomy" id="425828"/>
    <lineage>
        <taxon>Eukaryota</taxon>
        <taxon>Viridiplantae</taxon>
        <taxon>Streptophyta</taxon>
        <taxon>Embryophyta</taxon>
        <taxon>Tracheophyta</taxon>
        <taxon>Spermatophyta</taxon>
        <taxon>Magnoliopsida</taxon>
        <taxon>eudicotyledons</taxon>
        <taxon>Gunneridae</taxon>
        <taxon>Pentapetalae</taxon>
        <taxon>rosids</taxon>
        <taxon>fabids</taxon>
        <taxon>Fagales</taxon>
        <taxon>Fagaceae</taxon>
        <taxon>Lithocarpus</taxon>
    </lineage>
</organism>
<dbReference type="InterPro" id="IPR011990">
    <property type="entry name" value="TPR-like_helical_dom_sf"/>
</dbReference>
<evidence type="ECO:0000313" key="4">
    <source>
        <dbReference type="Proteomes" id="UP001459277"/>
    </source>
</evidence>
<dbReference type="EMBL" id="JAZDWU010000007">
    <property type="protein sequence ID" value="KAK9997103.1"/>
    <property type="molecule type" value="Genomic_DNA"/>
</dbReference>
<sequence>MQCGAAGFGGLFCTAPTGCGTILISGQNSLPFTAPVGFGFRKTLPTTTPDTYDGALSQAARCSEGNRGFQIFQAMVVVNKVVPNEATFTSLARTAAAKEDSDMAFDLIKGLELCRS</sequence>
<evidence type="ECO:0000313" key="3">
    <source>
        <dbReference type="EMBL" id="KAK9997103.1"/>
    </source>
</evidence>
<name>A0AAW2CG75_9ROSI</name>
<keyword evidence="4" id="KW-1185">Reference proteome</keyword>
<evidence type="ECO:0000256" key="1">
    <source>
        <dbReference type="ARBA" id="ARBA00022737"/>
    </source>
</evidence>
<accession>A0AAW2CG75</accession>
<feature type="domain" description="PROP1-like PPR" evidence="2">
    <location>
        <begin position="65"/>
        <end position="112"/>
    </location>
</feature>
<gene>
    <name evidence="3" type="ORF">SO802_021789</name>
</gene>
<proteinExistence type="predicted"/>
<dbReference type="InterPro" id="IPR033443">
    <property type="entry name" value="PROP1-like_PPR_dom"/>
</dbReference>
<dbReference type="Gene3D" id="1.25.40.10">
    <property type="entry name" value="Tetratricopeptide repeat domain"/>
    <property type="match status" value="1"/>
</dbReference>
<evidence type="ECO:0000259" key="2">
    <source>
        <dbReference type="Pfam" id="PF17177"/>
    </source>
</evidence>
<reference evidence="3 4" key="1">
    <citation type="submission" date="2024-01" db="EMBL/GenBank/DDBJ databases">
        <title>A telomere-to-telomere, gap-free genome of sweet tea (Lithocarpus litseifolius).</title>
        <authorList>
            <person name="Zhou J."/>
        </authorList>
    </citation>
    <scope>NUCLEOTIDE SEQUENCE [LARGE SCALE GENOMIC DNA]</scope>
    <source>
        <strain evidence="3">Zhou-2022a</strain>
        <tissue evidence="3">Leaf</tissue>
    </source>
</reference>
<dbReference type="GO" id="GO:0004526">
    <property type="term" value="F:ribonuclease P activity"/>
    <property type="evidence" value="ECO:0007669"/>
    <property type="project" value="TreeGrafter"/>
</dbReference>
<dbReference type="PANTHER" id="PTHR13547:SF1">
    <property type="entry name" value="MITOCHONDRIAL RIBONUCLEASE P CATALYTIC SUBUNIT"/>
    <property type="match status" value="1"/>
</dbReference>
<dbReference type="PANTHER" id="PTHR13547">
    <property type="match status" value="1"/>
</dbReference>
<dbReference type="Pfam" id="PF17177">
    <property type="entry name" value="PPR_long"/>
    <property type="match status" value="1"/>
</dbReference>
<comment type="caution">
    <text evidence="3">The sequence shown here is derived from an EMBL/GenBank/DDBJ whole genome shotgun (WGS) entry which is preliminary data.</text>
</comment>
<protein>
    <recommendedName>
        <fullName evidence="2">PROP1-like PPR domain-containing protein</fullName>
    </recommendedName>
</protein>
<dbReference type="GO" id="GO:0001682">
    <property type="term" value="P:tRNA 5'-leader removal"/>
    <property type="evidence" value="ECO:0007669"/>
    <property type="project" value="TreeGrafter"/>
</dbReference>
<keyword evidence="1" id="KW-0677">Repeat</keyword>
<dbReference type="Proteomes" id="UP001459277">
    <property type="component" value="Unassembled WGS sequence"/>
</dbReference>